<dbReference type="EMBL" id="DSOV01000043">
    <property type="protein sequence ID" value="HEN42662.1"/>
    <property type="molecule type" value="Genomic_DNA"/>
</dbReference>
<dbReference type="InterPro" id="IPR000845">
    <property type="entry name" value="Nucleoside_phosphorylase_d"/>
</dbReference>
<dbReference type="PANTHER" id="PTHR46832:SF1">
    <property type="entry name" value="5'-METHYLTHIOADENOSINE_S-ADENOSYLHOMOCYSTEINE NUCLEOSIDASE"/>
    <property type="match status" value="1"/>
</dbReference>
<dbReference type="AlphaFoldDB" id="A0A831UCV0"/>
<organism evidence="2">
    <name type="scientific">Geobacter metallireducens</name>
    <dbReference type="NCBI Taxonomy" id="28232"/>
    <lineage>
        <taxon>Bacteria</taxon>
        <taxon>Pseudomonadati</taxon>
        <taxon>Thermodesulfobacteriota</taxon>
        <taxon>Desulfuromonadia</taxon>
        <taxon>Geobacterales</taxon>
        <taxon>Geobacteraceae</taxon>
        <taxon>Geobacter</taxon>
    </lineage>
</organism>
<dbReference type="Pfam" id="PF01048">
    <property type="entry name" value="PNP_UDP_1"/>
    <property type="match status" value="1"/>
</dbReference>
<dbReference type="GO" id="GO:0008930">
    <property type="term" value="F:methylthioadenosine nucleosidase activity"/>
    <property type="evidence" value="ECO:0007669"/>
    <property type="project" value="TreeGrafter"/>
</dbReference>
<protein>
    <submittedName>
        <fullName evidence="2">Phosphorylase</fullName>
    </submittedName>
</protein>
<feature type="domain" description="Nucleoside phosphorylase" evidence="1">
    <location>
        <begin position="3"/>
        <end position="214"/>
    </location>
</feature>
<dbReference type="GO" id="GO:0009116">
    <property type="term" value="P:nucleoside metabolic process"/>
    <property type="evidence" value="ECO:0007669"/>
    <property type="project" value="InterPro"/>
</dbReference>
<dbReference type="InterPro" id="IPR035994">
    <property type="entry name" value="Nucleoside_phosphorylase_sf"/>
</dbReference>
<dbReference type="GO" id="GO:0019284">
    <property type="term" value="P:L-methionine salvage from S-adenosylmethionine"/>
    <property type="evidence" value="ECO:0007669"/>
    <property type="project" value="TreeGrafter"/>
</dbReference>
<dbReference type="Gene3D" id="3.40.50.1580">
    <property type="entry name" value="Nucleoside phosphorylase domain"/>
    <property type="match status" value="1"/>
</dbReference>
<accession>A0A831UCV0</accession>
<name>A0A831UCV0_GEOME</name>
<comment type="caution">
    <text evidence="2">The sequence shown here is derived from an EMBL/GenBank/DDBJ whole genome shotgun (WGS) entry which is preliminary data.</text>
</comment>
<dbReference type="CDD" id="cd17877">
    <property type="entry name" value="NP_MTAN-like"/>
    <property type="match status" value="1"/>
</dbReference>
<reference evidence="2" key="1">
    <citation type="journal article" date="2020" name="mSystems">
        <title>Genome- and Community-Level Interaction Insights into Carbon Utilization and Element Cycling Functions of Hydrothermarchaeota in Hydrothermal Sediment.</title>
        <authorList>
            <person name="Zhou Z."/>
            <person name="Liu Y."/>
            <person name="Xu W."/>
            <person name="Pan J."/>
            <person name="Luo Z.H."/>
            <person name="Li M."/>
        </authorList>
    </citation>
    <scope>NUCLEOTIDE SEQUENCE [LARGE SCALE GENOMIC DNA]</scope>
    <source>
        <strain evidence="2">SpSt-349</strain>
    </source>
</reference>
<gene>
    <name evidence="2" type="ORF">ENQ87_09855</name>
</gene>
<dbReference type="GO" id="GO:0008782">
    <property type="term" value="F:adenosylhomocysteine nucleosidase activity"/>
    <property type="evidence" value="ECO:0007669"/>
    <property type="project" value="TreeGrafter"/>
</dbReference>
<evidence type="ECO:0000313" key="2">
    <source>
        <dbReference type="EMBL" id="HEN42662.1"/>
    </source>
</evidence>
<dbReference type="PANTHER" id="PTHR46832">
    <property type="entry name" value="5'-METHYLTHIOADENOSINE/S-ADENOSYLHOMOCYSTEINE NUCLEOSIDASE"/>
    <property type="match status" value="1"/>
</dbReference>
<sequence length="252" mass="26617">MATIGLIAAMPDEIRPLLRLVKPWERSHSGRFSLRRLRTGNANLCLVESGIGVDRAAAASEALVAAASPAVIVSFGFGGAALPGLRVGELAVGMSSWLDGPQGLVRCLGIDRALAEGLAAELDRRCGGAARCDIITASRILRKGDLAKRLPTAIASPVLDMETAAVAEACRRHGIPLVSLRAISDAAAEELAFSLDEFTDDEMAVRPLKVLATITRKPWIIPQLLRLARNSRAAGKQLAGGVLAAVEFLSRR</sequence>
<evidence type="ECO:0000259" key="1">
    <source>
        <dbReference type="Pfam" id="PF01048"/>
    </source>
</evidence>
<dbReference type="SUPFAM" id="SSF53167">
    <property type="entry name" value="Purine and uridine phosphorylases"/>
    <property type="match status" value="1"/>
</dbReference>
<dbReference type="GO" id="GO:0005829">
    <property type="term" value="C:cytosol"/>
    <property type="evidence" value="ECO:0007669"/>
    <property type="project" value="TreeGrafter"/>
</dbReference>
<proteinExistence type="predicted"/>